<dbReference type="Pfam" id="PF16192">
    <property type="entry name" value="PMT_4TMC"/>
    <property type="match status" value="1"/>
</dbReference>
<comment type="caution">
    <text evidence="13">The sequence shown here is derived from an EMBL/GenBank/DDBJ whole genome shotgun (WGS) entry which is preliminary data.</text>
</comment>
<feature type="transmembrane region" description="Helical" evidence="10">
    <location>
        <begin position="133"/>
        <end position="153"/>
    </location>
</feature>
<feature type="transmembrane region" description="Helical" evidence="10">
    <location>
        <begin position="7"/>
        <end position="29"/>
    </location>
</feature>
<evidence type="ECO:0000313" key="14">
    <source>
        <dbReference type="Proteomes" id="UP000631421"/>
    </source>
</evidence>
<comment type="pathway">
    <text evidence="2 10">Protein modification; protein glycosylation.</text>
</comment>
<dbReference type="GO" id="GO:0004169">
    <property type="term" value="F:dolichyl-phosphate-mannose-protein mannosyltransferase activity"/>
    <property type="evidence" value="ECO:0007669"/>
    <property type="project" value="UniProtKB-UniRule"/>
</dbReference>
<dbReference type="InterPro" id="IPR027005">
    <property type="entry name" value="PMT-like"/>
</dbReference>
<dbReference type="GO" id="GO:0012505">
    <property type="term" value="C:endomembrane system"/>
    <property type="evidence" value="ECO:0007669"/>
    <property type="project" value="UniProtKB-SubCell"/>
</dbReference>
<dbReference type="InterPro" id="IPR032421">
    <property type="entry name" value="PMT_4TMC"/>
</dbReference>
<feature type="transmembrane region" description="Helical" evidence="10">
    <location>
        <begin position="165"/>
        <end position="183"/>
    </location>
</feature>
<keyword evidence="6 10" id="KW-0812">Transmembrane</keyword>
<evidence type="ECO:0000256" key="5">
    <source>
        <dbReference type="ARBA" id="ARBA00022679"/>
    </source>
</evidence>
<evidence type="ECO:0000256" key="1">
    <source>
        <dbReference type="ARBA" id="ARBA00004127"/>
    </source>
</evidence>
<feature type="transmembrane region" description="Helical" evidence="10">
    <location>
        <begin position="420"/>
        <end position="441"/>
    </location>
</feature>
<comment type="function">
    <text evidence="10">Protein O-mannosyltransferase that catalyzes the transfer of a single mannose residue from a polyprenol phospho-mannosyl lipidic donor to the hydroxyl group of selected serine and threonine residues in acceptor proteins.</text>
</comment>
<keyword evidence="5 10" id="KW-0808">Transferase</keyword>
<evidence type="ECO:0000259" key="12">
    <source>
        <dbReference type="Pfam" id="PF16192"/>
    </source>
</evidence>
<dbReference type="EMBL" id="JACJPY010000002">
    <property type="protein sequence ID" value="MBD2148740.1"/>
    <property type="molecule type" value="Genomic_DNA"/>
</dbReference>
<evidence type="ECO:0000256" key="9">
    <source>
        <dbReference type="ARBA" id="ARBA00093617"/>
    </source>
</evidence>
<dbReference type="RefSeq" id="WP_190349081.1">
    <property type="nucleotide sequence ID" value="NZ_JACJPY010000002.1"/>
</dbReference>
<sequence>MLTKQGQYNWLLIVGGLFVFLASLSLRLWDLDRFPYPVFDEVHFPKFAENYLLGIPSNDAHPPLGKYLIALGIVLFGHNEIGDRVASAVIGAAIPLLVTGLVYRLTSKTFLAILAGIMTFADGLLLVESRYGLLNVFLVALGLGSQIFLLTGLESQLAHQAKSRWLMLSLSGIMLGFCAGVKWNGAGFWLMTWILIAIALLARNPLIQKLLSKMNINLSIKLGKLADLGTLPWYQYLVCFVIMPAIAYILQWTPHVIMVLKTFAPNATGWQWLQAFGKHLAMSNQYIYQWNTSPSSIGTPDHPIHPYCSSALSWALSMRPVAYYFHADGDVWQNVHALGNPILWWLSTLAVIAIACWGIVKMRPALIYVSVGYAANYFPWFIVKRCLFIYHYMSPSVFSFIALAILTNSLYQQKQIWGKILAVIIMTAIFSAQIFFMPIWLGLPLSPQAFYQRMWFLPNSPFSGFNWI</sequence>
<feature type="transmembrane region" description="Helical" evidence="10">
    <location>
        <begin position="110"/>
        <end position="127"/>
    </location>
</feature>
<evidence type="ECO:0000256" key="2">
    <source>
        <dbReference type="ARBA" id="ARBA00004922"/>
    </source>
</evidence>
<evidence type="ECO:0000256" key="3">
    <source>
        <dbReference type="ARBA" id="ARBA00007222"/>
    </source>
</evidence>
<feature type="transmembrane region" description="Helical" evidence="10">
    <location>
        <begin position="228"/>
        <end position="250"/>
    </location>
</feature>
<feature type="transmembrane region" description="Helical" evidence="10">
    <location>
        <begin position="365"/>
        <end position="383"/>
    </location>
</feature>
<evidence type="ECO:0000256" key="7">
    <source>
        <dbReference type="ARBA" id="ARBA00022989"/>
    </source>
</evidence>
<gene>
    <name evidence="13" type="ORF">H6F44_01155</name>
</gene>
<protein>
    <recommendedName>
        <fullName evidence="9 10">Polyprenol-phosphate-mannose--protein mannosyltransferase</fullName>
        <ecNumber evidence="10">2.4.1.-</ecNumber>
    </recommendedName>
</protein>
<keyword evidence="4 10" id="KW-0328">Glycosyltransferase</keyword>
<evidence type="ECO:0000313" key="13">
    <source>
        <dbReference type="EMBL" id="MBD2148740.1"/>
    </source>
</evidence>
<keyword evidence="8 10" id="KW-0472">Membrane</keyword>
<dbReference type="PANTHER" id="PTHR10050">
    <property type="entry name" value="DOLICHYL-PHOSPHATE-MANNOSE--PROTEIN MANNOSYLTRANSFERASE"/>
    <property type="match status" value="1"/>
</dbReference>
<dbReference type="Pfam" id="PF02366">
    <property type="entry name" value="PMT"/>
    <property type="match status" value="1"/>
</dbReference>
<feature type="transmembrane region" description="Helical" evidence="10">
    <location>
        <begin position="85"/>
        <end position="103"/>
    </location>
</feature>
<organism evidence="13 14">
    <name type="scientific">Pseudanabaena cinerea FACHB-1277</name>
    <dbReference type="NCBI Taxonomy" id="2949581"/>
    <lineage>
        <taxon>Bacteria</taxon>
        <taxon>Bacillati</taxon>
        <taxon>Cyanobacteriota</taxon>
        <taxon>Cyanophyceae</taxon>
        <taxon>Pseudanabaenales</taxon>
        <taxon>Pseudanabaenaceae</taxon>
        <taxon>Pseudanabaena</taxon>
        <taxon>Pseudanabaena cinerea</taxon>
    </lineage>
</organism>
<feature type="transmembrane region" description="Helical" evidence="10">
    <location>
        <begin position="189"/>
        <end position="207"/>
    </location>
</feature>
<keyword evidence="14" id="KW-1185">Reference proteome</keyword>
<evidence type="ECO:0000256" key="4">
    <source>
        <dbReference type="ARBA" id="ARBA00022676"/>
    </source>
</evidence>
<reference evidence="13" key="1">
    <citation type="journal article" date="2015" name="ISME J.">
        <title>Draft Genome Sequence of Streptomyces incarnatus NRRL8089, which Produces the Nucleoside Antibiotic Sinefungin.</title>
        <authorList>
            <person name="Oshima K."/>
            <person name="Hattori M."/>
            <person name="Shimizu H."/>
            <person name="Fukuda K."/>
            <person name="Nemoto M."/>
            <person name="Inagaki K."/>
            <person name="Tamura T."/>
        </authorList>
    </citation>
    <scope>NUCLEOTIDE SEQUENCE</scope>
    <source>
        <strain evidence="13">FACHB-1277</strain>
    </source>
</reference>
<feature type="domain" description="ArnT-like N-terminal" evidence="11">
    <location>
        <begin position="76"/>
        <end position="256"/>
    </location>
</feature>
<accession>A0A926UPD2</accession>
<dbReference type="AlphaFoldDB" id="A0A926UPD2"/>
<dbReference type="PANTHER" id="PTHR10050:SF46">
    <property type="entry name" value="PROTEIN O-MANNOSYL-TRANSFERASE 2"/>
    <property type="match status" value="1"/>
</dbReference>
<evidence type="ECO:0000259" key="11">
    <source>
        <dbReference type="Pfam" id="PF02366"/>
    </source>
</evidence>
<feature type="transmembrane region" description="Helical" evidence="10">
    <location>
        <begin position="342"/>
        <end position="360"/>
    </location>
</feature>
<name>A0A926UPD2_9CYAN</name>
<dbReference type="GO" id="GO:0005886">
    <property type="term" value="C:plasma membrane"/>
    <property type="evidence" value="ECO:0007669"/>
    <property type="project" value="UniProtKB-SubCell"/>
</dbReference>
<evidence type="ECO:0000256" key="6">
    <source>
        <dbReference type="ARBA" id="ARBA00022692"/>
    </source>
</evidence>
<feature type="transmembrane region" description="Helical" evidence="10">
    <location>
        <begin position="389"/>
        <end position="408"/>
    </location>
</feature>
<evidence type="ECO:0000256" key="8">
    <source>
        <dbReference type="ARBA" id="ARBA00023136"/>
    </source>
</evidence>
<dbReference type="Proteomes" id="UP000631421">
    <property type="component" value="Unassembled WGS sequence"/>
</dbReference>
<comment type="subcellular location">
    <subcellularLocation>
        <location evidence="10">Cell membrane</location>
    </subcellularLocation>
    <subcellularLocation>
        <location evidence="1">Endomembrane system</location>
        <topology evidence="1">Multi-pass membrane protein</topology>
    </subcellularLocation>
</comment>
<reference evidence="13" key="2">
    <citation type="submission" date="2020-08" db="EMBL/GenBank/DDBJ databases">
        <authorList>
            <person name="Chen M."/>
            <person name="Teng W."/>
            <person name="Zhao L."/>
            <person name="Hu C."/>
            <person name="Zhou Y."/>
            <person name="Han B."/>
            <person name="Song L."/>
            <person name="Shu W."/>
        </authorList>
    </citation>
    <scope>NUCLEOTIDE SEQUENCE</scope>
    <source>
        <strain evidence="13">FACHB-1277</strain>
    </source>
</reference>
<keyword evidence="10" id="KW-1003">Cell membrane</keyword>
<evidence type="ECO:0000256" key="10">
    <source>
        <dbReference type="RuleBase" id="RU367007"/>
    </source>
</evidence>
<feature type="domain" description="Protein O-mannosyl-transferase C-terminal four TM" evidence="12">
    <location>
        <begin position="300"/>
        <end position="456"/>
    </location>
</feature>
<keyword evidence="7 10" id="KW-1133">Transmembrane helix</keyword>
<dbReference type="EC" id="2.4.1.-" evidence="10"/>
<proteinExistence type="inferred from homology"/>
<dbReference type="InterPro" id="IPR003342">
    <property type="entry name" value="ArnT-like_N"/>
</dbReference>
<comment type="similarity">
    <text evidence="3 10">Belongs to the glycosyltransferase 39 family.</text>
</comment>